<dbReference type="EMBL" id="MT144621">
    <property type="protein sequence ID" value="QJH95488.1"/>
    <property type="molecule type" value="Genomic_DNA"/>
</dbReference>
<evidence type="ECO:0000313" key="2">
    <source>
        <dbReference type="EMBL" id="QJH95488.1"/>
    </source>
</evidence>
<evidence type="ECO:0000313" key="1">
    <source>
        <dbReference type="EMBL" id="QJA45735.1"/>
    </source>
</evidence>
<organism evidence="1">
    <name type="scientific">viral metagenome</name>
    <dbReference type="NCBI Taxonomy" id="1070528"/>
    <lineage>
        <taxon>unclassified sequences</taxon>
        <taxon>metagenomes</taxon>
        <taxon>organismal metagenomes</taxon>
    </lineage>
</organism>
<protein>
    <submittedName>
        <fullName evidence="1">Uncharacterized protein</fullName>
    </submittedName>
</protein>
<proteinExistence type="predicted"/>
<reference evidence="1" key="1">
    <citation type="submission" date="2020-03" db="EMBL/GenBank/DDBJ databases">
        <title>The deep terrestrial virosphere.</title>
        <authorList>
            <person name="Holmfeldt K."/>
            <person name="Nilsson E."/>
            <person name="Simone D."/>
            <person name="Lopez-Fernandez M."/>
            <person name="Wu X."/>
            <person name="de Brujin I."/>
            <person name="Lundin D."/>
            <person name="Andersson A."/>
            <person name="Bertilsson S."/>
            <person name="Dopson M."/>
        </authorList>
    </citation>
    <scope>NUCLEOTIDE SEQUENCE</scope>
    <source>
        <strain evidence="1">TM448A00274</strain>
        <strain evidence="2">TM448B00451</strain>
    </source>
</reference>
<accession>A0A6H1ZEQ1</accession>
<gene>
    <name evidence="1" type="ORF">TM448A00274_0019</name>
    <name evidence="2" type="ORF">TM448B00451_0012</name>
</gene>
<name>A0A6H1ZEQ1_9ZZZZ</name>
<dbReference type="EMBL" id="MT143996">
    <property type="protein sequence ID" value="QJA45735.1"/>
    <property type="molecule type" value="Genomic_DNA"/>
</dbReference>
<sequence>MGNLTLNERVDILEVMVRGMVIQVEDFGKRIELLKQPVMKVKYRNRVKPLVKRDKDGSPVKKRTRRWFKKPEVVYDVEEETMA</sequence>
<dbReference type="AlphaFoldDB" id="A0A6H1ZEQ1"/>